<organism evidence="2 3">
    <name type="scientific">Setaria digitata</name>
    <dbReference type="NCBI Taxonomy" id="48799"/>
    <lineage>
        <taxon>Eukaryota</taxon>
        <taxon>Metazoa</taxon>
        <taxon>Ecdysozoa</taxon>
        <taxon>Nematoda</taxon>
        <taxon>Chromadorea</taxon>
        <taxon>Rhabditida</taxon>
        <taxon>Spirurina</taxon>
        <taxon>Spiruromorpha</taxon>
        <taxon>Filarioidea</taxon>
        <taxon>Setariidae</taxon>
        <taxon>Setaria</taxon>
    </lineage>
</organism>
<dbReference type="Proteomes" id="UP000887581">
    <property type="component" value="Unplaced"/>
</dbReference>
<name>A0A915PNW6_9BILA</name>
<reference evidence="3" key="1">
    <citation type="submission" date="2022-11" db="UniProtKB">
        <authorList>
            <consortium name="WormBaseParasite"/>
        </authorList>
    </citation>
    <scope>IDENTIFICATION</scope>
</reference>
<accession>A0A915PNW6</accession>
<sequence>MSLEVPYLAYNSQLSAQPYSCSGVCDCIILPLTHNFPSQRTSHAIERKFYVSLIAHKDKVNENCSHKHCSYGIYRVSKVCTVSTYHLMKTPGKFGAADRPPIIIKGHSSLERGTHPFAESTLQYSNVPQTLSVQSAINVLRYFHFRFISGVKDATGTGIPTPYVDLANSKVHVTCHVTVSPQSDAPCHVKPLQHYSRLTESLPKGYGMCVLDGGEVRFMQDSVNGVEVFFLWTFFLCFLDQNKSVVHFVDMFNEMSKVGWSSSKVLFFEAGSFSVWNFKHNMSSGNPRGKPRRNGSIPGVSFEQVVSDFGSRNQKGAVSSLIQRTGATNRHYGGQHIVSSQVPAGVLPPGQPPQPLVNGNAGQPPQQPIPFAIPSVDNTHPPHTAGQYPTVARMPPRNLPNPSMQFAAGEAHVEGARPQQGNQQITIHTVPQQARYQTQPVQTQQNYPSSQLAYPTAPPSSMYNSNAIYSAHNFIPNSPQSFYYPPVVAPVYSYFPPAQPTDYINPAAAAAARMNVGYNQNPFLMQATAAATPPAAPPTTTTTAGITGSISQQPPQQLTKTKKILSIVDPMTNEVTNKDHIIRSEKEQQQMMQQNVETPDTGKFNYYIISSAASSLIYPSI</sequence>
<keyword evidence="2" id="KW-1185">Reference proteome</keyword>
<proteinExistence type="predicted"/>
<evidence type="ECO:0000256" key="1">
    <source>
        <dbReference type="SAM" id="MobiDB-lite"/>
    </source>
</evidence>
<evidence type="ECO:0000313" key="3">
    <source>
        <dbReference type="WBParaSite" id="sdigi.contig284.g7048.t1"/>
    </source>
</evidence>
<protein>
    <submittedName>
        <fullName evidence="3">Uncharacterized protein</fullName>
    </submittedName>
</protein>
<dbReference type="WBParaSite" id="sdigi.contig284.g7048.t1">
    <property type="protein sequence ID" value="sdigi.contig284.g7048.t1"/>
    <property type="gene ID" value="sdigi.contig284.g7048"/>
</dbReference>
<evidence type="ECO:0000313" key="2">
    <source>
        <dbReference type="Proteomes" id="UP000887581"/>
    </source>
</evidence>
<feature type="region of interest" description="Disordered" evidence="1">
    <location>
        <begin position="433"/>
        <end position="452"/>
    </location>
</feature>
<dbReference type="AlphaFoldDB" id="A0A915PNW6"/>